<sequence>MSKDANLATLGRFAEAVNTGNFDLFKETVAAECVDHDPAPGQVAGPDGYRMFFSQMRTAFPDLKVALEGLVADDESIAIAYTLTGTHQGPLGEITPTGRQIKIRGVQLAKFKDGKMVERWGSSDQLGMFTQLGVTQLPQS</sequence>
<evidence type="ECO:0000313" key="2">
    <source>
        <dbReference type="Proteomes" id="UP000515312"/>
    </source>
</evidence>
<dbReference type="PANTHER" id="PTHR38436:SF1">
    <property type="entry name" value="ESTER CYCLASE"/>
    <property type="match status" value="1"/>
</dbReference>
<dbReference type="EMBL" id="CP060394">
    <property type="protein sequence ID" value="QNI33601.1"/>
    <property type="molecule type" value="Genomic_DNA"/>
</dbReference>
<dbReference type="RefSeq" id="WP_186745139.1">
    <property type="nucleotide sequence ID" value="NZ_CP060394.1"/>
</dbReference>
<dbReference type="AlphaFoldDB" id="A0A7G8BM31"/>
<dbReference type="SUPFAM" id="SSF54427">
    <property type="entry name" value="NTF2-like"/>
    <property type="match status" value="1"/>
</dbReference>
<organism evidence="1 2">
    <name type="scientific">Alloacidobacterium dinghuense</name>
    <dbReference type="NCBI Taxonomy" id="2763107"/>
    <lineage>
        <taxon>Bacteria</taxon>
        <taxon>Pseudomonadati</taxon>
        <taxon>Acidobacteriota</taxon>
        <taxon>Terriglobia</taxon>
        <taxon>Terriglobales</taxon>
        <taxon>Acidobacteriaceae</taxon>
        <taxon>Alloacidobacterium</taxon>
    </lineage>
</organism>
<reference evidence="1 2" key="1">
    <citation type="submission" date="2020-08" db="EMBL/GenBank/DDBJ databases">
        <title>Edaphobacter telluris sp. nov. and Acidobacterium dinghuensis sp. nov., two acidobacteria isolated from forest soil.</title>
        <authorList>
            <person name="Fu J."/>
            <person name="Qiu L."/>
        </authorList>
    </citation>
    <scope>NUCLEOTIDE SEQUENCE [LARGE SCALE GENOMIC DNA]</scope>
    <source>
        <strain evidence="1">4Y35</strain>
    </source>
</reference>
<dbReference type="InterPro" id="IPR009959">
    <property type="entry name" value="Cyclase_SnoaL-like"/>
</dbReference>
<protein>
    <submittedName>
        <fullName evidence="1">Ester cyclase</fullName>
    </submittedName>
</protein>
<gene>
    <name evidence="1" type="ORF">H7849_06585</name>
</gene>
<dbReference type="GO" id="GO:0030638">
    <property type="term" value="P:polyketide metabolic process"/>
    <property type="evidence" value="ECO:0007669"/>
    <property type="project" value="InterPro"/>
</dbReference>
<evidence type="ECO:0000313" key="1">
    <source>
        <dbReference type="EMBL" id="QNI33601.1"/>
    </source>
</evidence>
<name>A0A7G8BM31_9BACT</name>
<dbReference type="Gene3D" id="3.10.450.50">
    <property type="match status" value="1"/>
</dbReference>
<proteinExistence type="predicted"/>
<keyword evidence="2" id="KW-1185">Reference proteome</keyword>
<dbReference type="PANTHER" id="PTHR38436">
    <property type="entry name" value="POLYKETIDE CYCLASE SNOAL-LIKE DOMAIN"/>
    <property type="match status" value="1"/>
</dbReference>
<accession>A0A7G8BM31</accession>
<dbReference type="InterPro" id="IPR032710">
    <property type="entry name" value="NTF2-like_dom_sf"/>
</dbReference>
<dbReference type="Proteomes" id="UP000515312">
    <property type="component" value="Chromosome"/>
</dbReference>
<dbReference type="KEGG" id="adin:H7849_06585"/>
<dbReference type="Pfam" id="PF07366">
    <property type="entry name" value="SnoaL"/>
    <property type="match status" value="1"/>
</dbReference>